<evidence type="ECO:0000313" key="7">
    <source>
        <dbReference type="Proteomes" id="UP001280121"/>
    </source>
</evidence>
<keyword evidence="4" id="KW-0443">Lipid metabolism</keyword>
<evidence type="ECO:0000256" key="2">
    <source>
        <dbReference type="ARBA" id="ARBA00022801"/>
    </source>
</evidence>
<dbReference type="PANTHER" id="PTHR45648:SF5">
    <property type="entry name" value="OS04G0577300 PROTEIN"/>
    <property type="match status" value="1"/>
</dbReference>
<feature type="transmembrane region" description="Helical" evidence="5">
    <location>
        <begin position="12"/>
        <end position="36"/>
    </location>
</feature>
<protein>
    <recommendedName>
        <fullName evidence="8">GDSL esterase/lipase</fullName>
    </recommendedName>
</protein>
<reference evidence="6" key="1">
    <citation type="journal article" date="2023" name="Plant J.">
        <title>Genome sequences and population genomics provide insights into the demographic history, inbreeding, and mutation load of two 'living fossil' tree species of Dipteronia.</title>
        <authorList>
            <person name="Feng Y."/>
            <person name="Comes H.P."/>
            <person name="Chen J."/>
            <person name="Zhu S."/>
            <person name="Lu R."/>
            <person name="Zhang X."/>
            <person name="Li P."/>
            <person name="Qiu J."/>
            <person name="Olsen K.M."/>
            <person name="Qiu Y."/>
        </authorList>
    </citation>
    <scope>NUCLEOTIDE SEQUENCE</scope>
    <source>
        <strain evidence="6">KIB01</strain>
    </source>
</reference>
<dbReference type="EMBL" id="JANJYI010000001">
    <property type="protein sequence ID" value="KAK2664396.1"/>
    <property type="molecule type" value="Genomic_DNA"/>
</dbReference>
<dbReference type="PANTHER" id="PTHR45648">
    <property type="entry name" value="GDSL LIPASE/ACYLHYDROLASE FAMILY PROTEIN (AFU_ORTHOLOGUE AFUA_4G14700)"/>
    <property type="match status" value="1"/>
</dbReference>
<evidence type="ECO:0000256" key="3">
    <source>
        <dbReference type="ARBA" id="ARBA00022963"/>
    </source>
</evidence>
<sequence length="380" mass="42313">METLEFSKCRISIAIMVFIISVYALPCTLCFTSFVFGDSLVDAGNNNYLFTLSKADSPPYGIDFKPSGGRPTGIFTNGLTISDIIGQSLGAKSFPPPYLAPNTQADALINGINYASGASGILDETGFLFIGRVRLREQVENFEQSREYMVGVMGENRTRDLLKKAIFSLTIGSNDVLNYIQPSIPFFGGGDKVSKTTFQDFMVSNLTIQLKRLHELGARKFVVVGIGPLGCIPFLRATNLIPRGECSSKVNEIIQGYNQKLSQQLNRLNHEMGHEAIFVYANSYDIFTSIRSDYHKYGFENANKPCCGGYFPPFVCFKGRNANTTRTSSGLCEDRSKYMFWDAYHPTEATNLIISHKLLYGDQTICSPINLRQLYNYNIS</sequence>
<keyword evidence="2" id="KW-0378">Hydrolase</keyword>
<comment type="similarity">
    <text evidence="1">Belongs to the 'GDSL' lipolytic enzyme family.</text>
</comment>
<proteinExistence type="inferred from homology"/>
<gene>
    <name evidence="6" type="ORF">Ddye_002970</name>
</gene>
<name>A0AAD9XRA5_9ROSI</name>
<accession>A0AAD9XRA5</accession>
<dbReference type="InterPro" id="IPR036514">
    <property type="entry name" value="SGNH_hydro_sf"/>
</dbReference>
<keyword evidence="5" id="KW-0812">Transmembrane</keyword>
<dbReference type="CDD" id="cd01837">
    <property type="entry name" value="SGNH_plant_lipase_like"/>
    <property type="match status" value="1"/>
</dbReference>
<keyword evidence="5" id="KW-1133">Transmembrane helix</keyword>
<evidence type="ECO:0000256" key="1">
    <source>
        <dbReference type="ARBA" id="ARBA00008668"/>
    </source>
</evidence>
<dbReference type="InterPro" id="IPR051058">
    <property type="entry name" value="GDSL_Est/Lipase"/>
</dbReference>
<evidence type="ECO:0000256" key="5">
    <source>
        <dbReference type="SAM" id="Phobius"/>
    </source>
</evidence>
<dbReference type="AlphaFoldDB" id="A0AAD9XRA5"/>
<evidence type="ECO:0000256" key="4">
    <source>
        <dbReference type="ARBA" id="ARBA00023098"/>
    </source>
</evidence>
<dbReference type="Proteomes" id="UP001280121">
    <property type="component" value="Unassembled WGS sequence"/>
</dbReference>
<dbReference type="InterPro" id="IPR001087">
    <property type="entry name" value="GDSL"/>
</dbReference>
<dbReference type="Gene3D" id="3.40.50.1110">
    <property type="entry name" value="SGNH hydrolase"/>
    <property type="match status" value="1"/>
</dbReference>
<evidence type="ECO:0008006" key="8">
    <source>
        <dbReference type="Google" id="ProtNLM"/>
    </source>
</evidence>
<organism evidence="6 7">
    <name type="scientific">Dipteronia dyeriana</name>
    <dbReference type="NCBI Taxonomy" id="168575"/>
    <lineage>
        <taxon>Eukaryota</taxon>
        <taxon>Viridiplantae</taxon>
        <taxon>Streptophyta</taxon>
        <taxon>Embryophyta</taxon>
        <taxon>Tracheophyta</taxon>
        <taxon>Spermatophyta</taxon>
        <taxon>Magnoliopsida</taxon>
        <taxon>eudicotyledons</taxon>
        <taxon>Gunneridae</taxon>
        <taxon>Pentapetalae</taxon>
        <taxon>rosids</taxon>
        <taxon>malvids</taxon>
        <taxon>Sapindales</taxon>
        <taxon>Sapindaceae</taxon>
        <taxon>Hippocastanoideae</taxon>
        <taxon>Acereae</taxon>
        <taxon>Dipteronia</taxon>
    </lineage>
</organism>
<dbReference type="InterPro" id="IPR035669">
    <property type="entry name" value="SGNH_plant_lipase-like"/>
</dbReference>
<keyword evidence="5" id="KW-0472">Membrane</keyword>
<dbReference type="Pfam" id="PF00657">
    <property type="entry name" value="Lipase_GDSL"/>
    <property type="match status" value="1"/>
</dbReference>
<dbReference type="GO" id="GO:0016042">
    <property type="term" value="P:lipid catabolic process"/>
    <property type="evidence" value="ECO:0007669"/>
    <property type="project" value="UniProtKB-KW"/>
</dbReference>
<keyword evidence="3" id="KW-0442">Lipid degradation</keyword>
<keyword evidence="7" id="KW-1185">Reference proteome</keyword>
<dbReference type="SUPFAM" id="SSF52266">
    <property type="entry name" value="SGNH hydrolase"/>
    <property type="match status" value="1"/>
</dbReference>
<dbReference type="GO" id="GO:0016788">
    <property type="term" value="F:hydrolase activity, acting on ester bonds"/>
    <property type="evidence" value="ECO:0007669"/>
    <property type="project" value="InterPro"/>
</dbReference>
<evidence type="ECO:0000313" key="6">
    <source>
        <dbReference type="EMBL" id="KAK2664396.1"/>
    </source>
</evidence>
<comment type="caution">
    <text evidence="6">The sequence shown here is derived from an EMBL/GenBank/DDBJ whole genome shotgun (WGS) entry which is preliminary data.</text>
</comment>